<evidence type="ECO:0000313" key="2">
    <source>
        <dbReference type="EMBL" id="CAG8785832.1"/>
    </source>
</evidence>
<dbReference type="OrthoDB" id="10360861at2759"/>
<evidence type="ECO:0000256" key="1">
    <source>
        <dbReference type="SAM" id="MobiDB-lite"/>
    </source>
</evidence>
<dbReference type="Proteomes" id="UP000789396">
    <property type="component" value="Unassembled WGS sequence"/>
</dbReference>
<evidence type="ECO:0000313" key="3">
    <source>
        <dbReference type="Proteomes" id="UP000789396"/>
    </source>
</evidence>
<feature type="compositionally biased region" description="Polar residues" evidence="1">
    <location>
        <begin position="270"/>
        <end position="283"/>
    </location>
</feature>
<dbReference type="AlphaFoldDB" id="A0A9N9JKL1"/>
<reference evidence="2" key="1">
    <citation type="submission" date="2021-06" db="EMBL/GenBank/DDBJ databases">
        <authorList>
            <person name="Kallberg Y."/>
            <person name="Tangrot J."/>
            <person name="Rosling A."/>
        </authorList>
    </citation>
    <scope>NUCLEOTIDE SEQUENCE</scope>
    <source>
        <strain evidence="2">IN212</strain>
    </source>
</reference>
<feature type="region of interest" description="Disordered" evidence="1">
    <location>
        <begin position="270"/>
        <end position="293"/>
    </location>
</feature>
<gene>
    <name evidence="2" type="ORF">RFULGI_LOCUS16246</name>
</gene>
<comment type="caution">
    <text evidence="2">The sequence shown here is derived from an EMBL/GenBank/DDBJ whole genome shotgun (WGS) entry which is preliminary data.</text>
</comment>
<feature type="compositionally biased region" description="Low complexity" evidence="1">
    <location>
        <begin position="198"/>
        <end position="224"/>
    </location>
</feature>
<protein>
    <submittedName>
        <fullName evidence="2">4436_t:CDS:1</fullName>
    </submittedName>
</protein>
<dbReference type="EMBL" id="CAJVPZ010056543">
    <property type="protein sequence ID" value="CAG8785832.1"/>
    <property type="molecule type" value="Genomic_DNA"/>
</dbReference>
<proteinExistence type="predicted"/>
<accession>A0A9N9JKL1</accession>
<feature type="non-terminal residue" evidence="2">
    <location>
        <position position="1"/>
    </location>
</feature>
<organism evidence="2 3">
    <name type="scientific">Racocetra fulgida</name>
    <dbReference type="NCBI Taxonomy" id="60492"/>
    <lineage>
        <taxon>Eukaryota</taxon>
        <taxon>Fungi</taxon>
        <taxon>Fungi incertae sedis</taxon>
        <taxon>Mucoromycota</taxon>
        <taxon>Glomeromycotina</taxon>
        <taxon>Glomeromycetes</taxon>
        <taxon>Diversisporales</taxon>
        <taxon>Gigasporaceae</taxon>
        <taxon>Racocetra</taxon>
    </lineage>
</organism>
<name>A0A9N9JKL1_9GLOM</name>
<sequence length="309" mass="34479">VNLLRPRKAIFEKNLAVSFMGEDIVQTLGKLRGKPEQGIQQKIAQYQNRIGQMETEEIRDFFAELSPFIQAHTKDDKAQQAEADFQKGRDNSLTIKSLLAVFNRLVALSQTATQEKADLLIELLEPFTISYNPNSPRGKKQWYGASNFAEYNLATYGKNVFGETVQAYIDQNEQFGGRGNEVRTVLKKLREIKVGTVQAEENTANQNNNNQTNETNNNSDQTNNNDAQLAAENKVKTIIKSANAALTSSDLGVVEKATAELNNLWFSNNQQEQLKNSGPQGENNQKDDPIQPDRAAAITEIADKLTERG</sequence>
<keyword evidence="3" id="KW-1185">Reference proteome</keyword>
<feature type="non-terminal residue" evidence="2">
    <location>
        <position position="309"/>
    </location>
</feature>
<feature type="region of interest" description="Disordered" evidence="1">
    <location>
        <begin position="197"/>
        <end position="224"/>
    </location>
</feature>